<dbReference type="RefSeq" id="WP_380885056.1">
    <property type="nucleotide sequence ID" value="NZ_JBHUMB010000014.1"/>
</dbReference>
<dbReference type="InterPro" id="IPR000073">
    <property type="entry name" value="AB_hydrolase_1"/>
</dbReference>
<organism evidence="2 3">
    <name type="scientific">Sphingobacterium populi</name>
    <dbReference type="NCBI Taxonomy" id="1812824"/>
    <lineage>
        <taxon>Bacteria</taxon>
        <taxon>Pseudomonadati</taxon>
        <taxon>Bacteroidota</taxon>
        <taxon>Sphingobacteriia</taxon>
        <taxon>Sphingobacteriales</taxon>
        <taxon>Sphingobacteriaceae</taxon>
        <taxon>Sphingobacterium</taxon>
    </lineage>
</organism>
<evidence type="ECO:0000313" key="2">
    <source>
        <dbReference type="EMBL" id="MFD2744345.1"/>
    </source>
</evidence>
<dbReference type="Pfam" id="PF00561">
    <property type="entry name" value="Abhydrolase_1"/>
    <property type="match status" value="1"/>
</dbReference>
<dbReference type="Gene3D" id="3.40.50.1820">
    <property type="entry name" value="alpha/beta hydrolase"/>
    <property type="match status" value="1"/>
</dbReference>
<dbReference type="InterPro" id="IPR000639">
    <property type="entry name" value="Epox_hydrolase-like"/>
</dbReference>
<proteinExistence type="predicted"/>
<sequence>MGKISYKSNDQTIDIHYQDHGEGKPVVLIHGWPLSHTSWQNQSTSLVNAGYRVIAYDRRGFGDSSAADAYDYDALSGDLHALLEELNLEKVTLVGFSMGGGEVIRYVTNYGTSRLSKLALIASIIPLVKQKADNPQGVPEQDLDEILKNLKENRIGFLKEFHQQFYNADKHPSAVPESQLDADLAVSSAADANATIEAARAWMDTDFRAELETISLPTLIVHGNEDNTVPIATSAEQAAKLIRNSELKVYEKAPHGLNITHAEQLNRDLLQFLESN</sequence>
<protein>
    <submittedName>
        <fullName evidence="2">Alpha/beta fold hydrolase</fullName>
    </submittedName>
</protein>
<dbReference type="PRINTS" id="PR00111">
    <property type="entry name" value="ABHYDROLASE"/>
</dbReference>
<gene>
    <name evidence="2" type="ORF">ACFSQ6_13185</name>
</gene>
<feature type="domain" description="AB hydrolase-1" evidence="1">
    <location>
        <begin position="24"/>
        <end position="261"/>
    </location>
</feature>
<accession>A0ABW5UGC7</accession>
<keyword evidence="2" id="KW-0378">Hydrolase</keyword>
<keyword evidence="3" id="KW-1185">Reference proteome</keyword>
<dbReference type="SUPFAM" id="SSF53474">
    <property type="entry name" value="alpha/beta-Hydrolases"/>
    <property type="match status" value="1"/>
</dbReference>
<dbReference type="GO" id="GO:0016787">
    <property type="term" value="F:hydrolase activity"/>
    <property type="evidence" value="ECO:0007669"/>
    <property type="project" value="UniProtKB-KW"/>
</dbReference>
<name>A0ABW5UGC7_9SPHI</name>
<reference evidence="3" key="1">
    <citation type="journal article" date="2019" name="Int. J. Syst. Evol. Microbiol.">
        <title>The Global Catalogue of Microorganisms (GCM) 10K type strain sequencing project: providing services to taxonomists for standard genome sequencing and annotation.</title>
        <authorList>
            <consortium name="The Broad Institute Genomics Platform"/>
            <consortium name="The Broad Institute Genome Sequencing Center for Infectious Disease"/>
            <person name="Wu L."/>
            <person name="Ma J."/>
        </authorList>
    </citation>
    <scope>NUCLEOTIDE SEQUENCE [LARGE SCALE GENOMIC DNA]</scope>
    <source>
        <strain evidence="3">KCTC 42247</strain>
    </source>
</reference>
<dbReference type="InterPro" id="IPR029058">
    <property type="entry name" value="AB_hydrolase_fold"/>
</dbReference>
<comment type="caution">
    <text evidence="2">The sequence shown here is derived from an EMBL/GenBank/DDBJ whole genome shotgun (WGS) entry which is preliminary data.</text>
</comment>
<dbReference type="PANTHER" id="PTHR43433:SF4">
    <property type="entry name" value="NON-HEME CHLOROPEROXIDASE-RELATED"/>
    <property type="match status" value="1"/>
</dbReference>
<dbReference type="PRINTS" id="PR00412">
    <property type="entry name" value="EPOXHYDRLASE"/>
</dbReference>
<evidence type="ECO:0000313" key="3">
    <source>
        <dbReference type="Proteomes" id="UP001597418"/>
    </source>
</evidence>
<dbReference type="PANTHER" id="PTHR43433">
    <property type="entry name" value="HYDROLASE, ALPHA/BETA FOLD FAMILY PROTEIN"/>
    <property type="match status" value="1"/>
</dbReference>
<dbReference type="EMBL" id="JBHUMB010000014">
    <property type="protein sequence ID" value="MFD2744345.1"/>
    <property type="molecule type" value="Genomic_DNA"/>
</dbReference>
<dbReference type="InterPro" id="IPR050471">
    <property type="entry name" value="AB_hydrolase"/>
</dbReference>
<dbReference type="Proteomes" id="UP001597418">
    <property type="component" value="Unassembled WGS sequence"/>
</dbReference>
<evidence type="ECO:0000259" key="1">
    <source>
        <dbReference type="Pfam" id="PF00561"/>
    </source>
</evidence>